<keyword evidence="2" id="KW-0812">Transmembrane</keyword>
<keyword evidence="4" id="KW-1185">Reference proteome</keyword>
<dbReference type="AlphaFoldDB" id="A0A246J8T0"/>
<evidence type="ECO:0000256" key="1">
    <source>
        <dbReference type="SAM" id="MobiDB-lite"/>
    </source>
</evidence>
<evidence type="ECO:0000313" key="3">
    <source>
        <dbReference type="EMBL" id="OWQ88899.1"/>
    </source>
</evidence>
<comment type="caution">
    <text evidence="3">The sequence shown here is derived from an EMBL/GenBank/DDBJ whole genome shotgun (WGS) entry which is preliminary data.</text>
</comment>
<keyword evidence="2" id="KW-1133">Transmembrane helix</keyword>
<feature type="region of interest" description="Disordered" evidence="1">
    <location>
        <begin position="82"/>
        <end position="107"/>
    </location>
</feature>
<organism evidence="3 4">
    <name type="scientific">Roseateles aquatilis</name>
    <dbReference type="NCBI Taxonomy" id="431061"/>
    <lineage>
        <taxon>Bacteria</taxon>
        <taxon>Pseudomonadati</taxon>
        <taxon>Pseudomonadota</taxon>
        <taxon>Betaproteobacteria</taxon>
        <taxon>Burkholderiales</taxon>
        <taxon>Sphaerotilaceae</taxon>
        <taxon>Roseateles</taxon>
    </lineage>
</organism>
<protein>
    <submittedName>
        <fullName evidence="3">Uncharacterized protein</fullName>
    </submittedName>
</protein>
<reference evidence="3 4" key="1">
    <citation type="journal article" date="2008" name="Int. J. Syst. Evol. Microbiol.">
        <title>Description of Roseateles aquatilis sp. nov. and Roseateles terrae sp. nov., in the class Betaproteobacteria, and emended description of the genus Roseateles.</title>
        <authorList>
            <person name="Gomila M."/>
            <person name="Bowien B."/>
            <person name="Falsen E."/>
            <person name="Moore E.R."/>
            <person name="Lalucat J."/>
        </authorList>
    </citation>
    <scope>NUCLEOTIDE SEQUENCE [LARGE SCALE GENOMIC DNA]</scope>
    <source>
        <strain evidence="3 4">CCUG 48205</strain>
    </source>
</reference>
<dbReference type="OrthoDB" id="9925366at2"/>
<evidence type="ECO:0000313" key="4">
    <source>
        <dbReference type="Proteomes" id="UP000197468"/>
    </source>
</evidence>
<gene>
    <name evidence="3" type="ORF">CDN99_15615</name>
</gene>
<evidence type="ECO:0000256" key="2">
    <source>
        <dbReference type="SAM" id="Phobius"/>
    </source>
</evidence>
<dbReference type="Proteomes" id="UP000197468">
    <property type="component" value="Unassembled WGS sequence"/>
</dbReference>
<keyword evidence="2" id="KW-0472">Membrane</keyword>
<feature type="transmembrane region" description="Helical" evidence="2">
    <location>
        <begin position="55"/>
        <end position="78"/>
    </location>
</feature>
<dbReference type="EMBL" id="NIOF01000006">
    <property type="protein sequence ID" value="OWQ88899.1"/>
    <property type="molecule type" value="Genomic_DNA"/>
</dbReference>
<feature type="compositionally biased region" description="Basic and acidic residues" evidence="1">
    <location>
        <begin position="82"/>
        <end position="91"/>
    </location>
</feature>
<dbReference type="RefSeq" id="WP_088385786.1">
    <property type="nucleotide sequence ID" value="NZ_NIOF01000006.1"/>
</dbReference>
<sequence>MATRKERARPKVEQRRRLTLFFNKEARISAADALKKASWALAAANAYLGFAKGSLAYMAIVVVGWLVAQTLAVVLLSIEEKKGSQEPEEQQHASTSGLRGKRTQLGS</sequence>
<proteinExistence type="predicted"/>
<accession>A0A246J8T0</accession>
<name>A0A246J8T0_9BURK</name>